<accession>A0A267H365</accession>
<organism evidence="1 2">
    <name type="scientific">Macrostomum lignano</name>
    <dbReference type="NCBI Taxonomy" id="282301"/>
    <lineage>
        <taxon>Eukaryota</taxon>
        <taxon>Metazoa</taxon>
        <taxon>Spiralia</taxon>
        <taxon>Lophotrochozoa</taxon>
        <taxon>Platyhelminthes</taxon>
        <taxon>Rhabditophora</taxon>
        <taxon>Macrostomorpha</taxon>
        <taxon>Macrostomida</taxon>
        <taxon>Macrostomidae</taxon>
        <taxon>Macrostomum</taxon>
    </lineage>
</organism>
<keyword evidence="2" id="KW-1185">Reference proteome</keyword>
<dbReference type="Proteomes" id="UP000215902">
    <property type="component" value="Unassembled WGS sequence"/>
</dbReference>
<dbReference type="EMBL" id="NIVC01000040">
    <property type="protein sequence ID" value="PAA92750.1"/>
    <property type="molecule type" value="Genomic_DNA"/>
</dbReference>
<protein>
    <submittedName>
        <fullName evidence="1">Uncharacterized protein</fullName>
    </submittedName>
</protein>
<evidence type="ECO:0000313" key="2">
    <source>
        <dbReference type="Proteomes" id="UP000215902"/>
    </source>
</evidence>
<sequence>MSAKTSVDQWSGLPILDLNDVETFLAELRTQEDSYRDLDVQELEDIKRLEQSSKSAFTLATTKNQINRFKKFLREKNLPDDIESYVLRRLSAPLVRKSAS</sequence>
<reference evidence="1 2" key="1">
    <citation type="submission" date="2017-06" db="EMBL/GenBank/DDBJ databases">
        <title>A platform for efficient transgenesis in Macrostomum lignano, a flatworm model organism for stem cell research.</title>
        <authorList>
            <person name="Berezikov E."/>
        </authorList>
    </citation>
    <scope>NUCLEOTIDE SEQUENCE [LARGE SCALE GENOMIC DNA]</scope>
    <source>
        <strain evidence="1">DV1</strain>
        <tissue evidence="1">Whole organism</tissue>
    </source>
</reference>
<evidence type="ECO:0000313" key="1">
    <source>
        <dbReference type="EMBL" id="PAA92750.1"/>
    </source>
</evidence>
<name>A0A267H365_9PLAT</name>
<proteinExistence type="predicted"/>
<dbReference type="AlphaFoldDB" id="A0A267H365"/>
<gene>
    <name evidence="1" type="ORF">BOX15_Mlig023215g1</name>
</gene>
<comment type="caution">
    <text evidence="1">The sequence shown here is derived from an EMBL/GenBank/DDBJ whole genome shotgun (WGS) entry which is preliminary data.</text>
</comment>